<keyword evidence="4" id="KW-1185">Reference proteome</keyword>
<accession>A0A9W9AIJ1</accession>
<evidence type="ECO:0000256" key="2">
    <source>
        <dbReference type="SAM" id="SignalP"/>
    </source>
</evidence>
<dbReference type="AlphaFoldDB" id="A0A9W9AIJ1"/>
<name>A0A9W9AIJ1_9AGAR</name>
<proteinExistence type="predicted"/>
<keyword evidence="1" id="KW-1133">Transmembrane helix</keyword>
<dbReference type="Proteomes" id="UP001150266">
    <property type="component" value="Unassembled WGS sequence"/>
</dbReference>
<comment type="caution">
    <text evidence="3">The sequence shown here is derived from an EMBL/GenBank/DDBJ whole genome shotgun (WGS) entry which is preliminary data.</text>
</comment>
<feature type="transmembrane region" description="Helical" evidence="1">
    <location>
        <begin position="213"/>
        <end position="237"/>
    </location>
</feature>
<reference evidence="3" key="1">
    <citation type="submission" date="2022-08" db="EMBL/GenBank/DDBJ databases">
        <title>A Global Phylogenomic Analysis of the Shiitake Genus Lentinula.</title>
        <authorList>
            <consortium name="DOE Joint Genome Institute"/>
            <person name="Sierra-Patev S."/>
            <person name="Min B."/>
            <person name="Naranjo-Ortiz M."/>
            <person name="Looney B."/>
            <person name="Konkel Z."/>
            <person name="Slot J.C."/>
            <person name="Sakamoto Y."/>
            <person name="Steenwyk J.L."/>
            <person name="Rokas A."/>
            <person name="Carro J."/>
            <person name="Camarero S."/>
            <person name="Ferreira P."/>
            <person name="Molpeceres G."/>
            <person name="Ruiz-Duenas F.J."/>
            <person name="Serrano A."/>
            <person name="Henrissat B."/>
            <person name="Drula E."/>
            <person name="Hughes K.W."/>
            <person name="Mata J.L."/>
            <person name="Ishikawa N.K."/>
            <person name="Vargas-Isla R."/>
            <person name="Ushijima S."/>
            <person name="Smith C.A."/>
            <person name="Ahrendt S."/>
            <person name="Andreopoulos W."/>
            <person name="He G."/>
            <person name="Labutti K."/>
            <person name="Lipzen A."/>
            <person name="Ng V."/>
            <person name="Riley R."/>
            <person name="Sandor L."/>
            <person name="Barry K."/>
            <person name="Martinez A.T."/>
            <person name="Xiao Y."/>
            <person name="Gibbons J.G."/>
            <person name="Terashima K."/>
            <person name="Grigoriev I.V."/>
            <person name="Hibbett D.S."/>
        </authorList>
    </citation>
    <scope>NUCLEOTIDE SEQUENCE</scope>
    <source>
        <strain evidence="3">JLM2183</strain>
    </source>
</reference>
<keyword evidence="1" id="KW-0812">Transmembrane</keyword>
<evidence type="ECO:0008006" key="5">
    <source>
        <dbReference type="Google" id="ProtNLM"/>
    </source>
</evidence>
<evidence type="ECO:0000313" key="3">
    <source>
        <dbReference type="EMBL" id="KAJ4483301.1"/>
    </source>
</evidence>
<protein>
    <recommendedName>
        <fullName evidence="5">Mid2 domain-containing protein</fullName>
    </recommendedName>
</protein>
<dbReference type="OrthoDB" id="2596908at2759"/>
<keyword evidence="1" id="KW-0472">Membrane</keyword>
<organism evidence="3 4">
    <name type="scientific">Lentinula aciculospora</name>
    <dbReference type="NCBI Taxonomy" id="153920"/>
    <lineage>
        <taxon>Eukaryota</taxon>
        <taxon>Fungi</taxon>
        <taxon>Dikarya</taxon>
        <taxon>Basidiomycota</taxon>
        <taxon>Agaricomycotina</taxon>
        <taxon>Agaricomycetes</taxon>
        <taxon>Agaricomycetidae</taxon>
        <taxon>Agaricales</taxon>
        <taxon>Marasmiineae</taxon>
        <taxon>Omphalotaceae</taxon>
        <taxon>Lentinula</taxon>
    </lineage>
</organism>
<gene>
    <name evidence="3" type="ORF">J3R30DRAFT_1760593</name>
</gene>
<feature type="chain" id="PRO_5040932547" description="Mid2 domain-containing protein" evidence="2">
    <location>
        <begin position="23"/>
        <end position="268"/>
    </location>
</feature>
<sequence length="268" mass="26700">MFFPTFFAHCLLAFLYLNASHAFPLLNRQATATAQLSTPTTLTTVTSSMTPAGPLTQTCVITLTPITDSNGKPAVQEVKNCTVAVNANNASSTAAAASDSTSAAASSTSAAATSSTSVSADAAISVNGITTMSSLAPTTQTASASVSSASSSGAATSTASNSAAGSASVTSTSAATTSSATAAADNANPTSSGLATQQLAEATYVVPGKSLQVLPIGLGVFAGISALALIVVGLVTYERTKYRKAFRQRKLAEQGAAMVFINWLHAAL</sequence>
<feature type="signal peptide" evidence="2">
    <location>
        <begin position="1"/>
        <end position="22"/>
    </location>
</feature>
<evidence type="ECO:0000313" key="4">
    <source>
        <dbReference type="Proteomes" id="UP001150266"/>
    </source>
</evidence>
<dbReference type="EMBL" id="JAOTPV010000004">
    <property type="protein sequence ID" value="KAJ4483301.1"/>
    <property type="molecule type" value="Genomic_DNA"/>
</dbReference>
<keyword evidence="2" id="KW-0732">Signal</keyword>
<evidence type="ECO:0000256" key="1">
    <source>
        <dbReference type="SAM" id="Phobius"/>
    </source>
</evidence>